<organism evidence="16 17">
    <name type="scientific">Pyrocoelia pectoralis</name>
    <dbReference type="NCBI Taxonomy" id="417401"/>
    <lineage>
        <taxon>Eukaryota</taxon>
        <taxon>Metazoa</taxon>
        <taxon>Ecdysozoa</taxon>
        <taxon>Arthropoda</taxon>
        <taxon>Hexapoda</taxon>
        <taxon>Insecta</taxon>
        <taxon>Pterygota</taxon>
        <taxon>Neoptera</taxon>
        <taxon>Endopterygota</taxon>
        <taxon>Coleoptera</taxon>
        <taxon>Polyphaga</taxon>
        <taxon>Elateriformia</taxon>
        <taxon>Elateroidea</taxon>
        <taxon>Lampyridae</taxon>
        <taxon>Lampyrinae</taxon>
        <taxon>Pyrocoelia</taxon>
    </lineage>
</organism>
<protein>
    <recommendedName>
        <fullName evidence="15">Peptidase M14 domain-containing protein</fullName>
    </recommendedName>
</protein>
<keyword evidence="14" id="KW-0732">Signal</keyword>
<comment type="subcellular location">
    <subcellularLocation>
        <location evidence="2">Secreted</location>
    </subcellularLocation>
</comment>
<comment type="similarity">
    <text evidence="3 13">Belongs to the peptidase M14 family.</text>
</comment>
<gene>
    <name evidence="16" type="ORF">RI129_008168</name>
</gene>
<dbReference type="GO" id="GO:0005615">
    <property type="term" value="C:extracellular space"/>
    <property type="evidence" value="ECO:0007669"/>
    <property type="project" value="TreeGrafter"/>
</dbReference>
<keyword evidence="9" id="KW-0862">Zinc</keyword>
<evidence type="ECO:0000256" key="8">
    <source>
        <dbReference type="ARBA" id="ARBA00022801"/>
    </source>
</evidence>
<keyword evidence="8" id="KW-0378">Hydrolase</keyword>
<dbReference type="GO" id="GO:0006508">
    <property type="term" value="P:proteolysis"/>
    <property type="evidence" value="ECO:0007669"/>
    <property type="project" value="UniProtKB-KW"/>
</dbReference>
<evidence type="ECO:0000256" key="11">
    <source>
        <dbReference type="ARBA" id="ARBA00023157"/>
    </source>
</evidence>
<evidence type="ECO:0000256" key="6">
    <source>
        <dbReference type="ARBA" id="ARBA00022670"/>
    </source>
</evidence>
<feature type="chain" id="PRO_5042848663" description="Peptidase M14 domain-containing protein" evidence="14">
    <location>
        <begin position="23"/>
        <end position="358"/>
    </location>
</feature>
<feature type="signal peptide" evidence="14">
    <location>
        <begin position="1"/>
        <end position="22"/>
    </location>
</feature>
<comment type="function">
    <text evidence="12">Involved in the digestion of the blood meal.</text>
</comment>
<keyword evidence="5" id="KW-0121">Carboxypeptidase</keyword>
<keyword evidence="4" id="KW-0964">Secreted</keyword>
<evidence type="ECO:0000259" key="15">
    <source>
        <dbReference type="PROSITE" id="PS52035"/>
    </source>
</evidence>
<evidence type="ECO:0000313" key="16">
    <source>
        <dbReference type="EMBL" id="KAK5642001.1"/>
    </source>
</evidence>
<dbReference type="InterPro" id="IPR057246">
    <property type="entry name" value="CARBOXYPEPT_ZN_1"/>
</dbReference>
<comment type="cofactor">
    <cofactor evidence="1">
        <name>Zn(2+)</name>
        <dbReference type="ChEBI" id="CHEBI:29105"/>
    </cofactor>
</comment>
<dbReference type="Proteomes" id="UP001329430">
    <property type="component" value="Chromosome 6"/>
</dbReference>
<keyword evidence="11" id="KW-1015">Disulfide bond</keyword>
<keyword evidence="10" id="KW-0482">Metalloprotease</keyword>
<name>A0AAN7VBH0_9COLE</name>
<dbReference type="PANTHER" id="PTHR11705">
    <property type="entry name" value="PROTEASE FAMILY M14 CARBOXYPEPTIDASE A,B"/>
    <property type="match status" value="1"/>
</dbReference>
<feature type="domain" description="Peptidase M14" evidence="15">
    <location>
        <begin position="34"/>
        <end position="332"/>
    </location>
</feature>
<evidence type="ECO:0000313" key="17">
    <source>
        <dbReference type="Proteomes" id="UP001329430"/>
    </source>
</evidence>
<evidence type="ECO:0000256" key="12">
    <source>
        <dbReference type="ARBA" id="ARBA00057299"/>
    </source>
</evidence>
<sequence>MILTRFAIISIGVLLMSSRVQLKLDTPGEIRFDQYLRYQDIQDYLDRLNRIYKGFVVVENFGLSVENRNLTSIKISYGENPKKPLIFIDAGIHAREWIGPAQALYVIHRLVENPVESLLVRNVDWLIVPLVNPDGYEYSHTVDRLWRKNRTKGKICDGVDLNRNFDFQWLQIGASRSECSNNYAGTRPFSEPESSALSKLIAEKAERIKMYLSFHAAAQCILYPWGYTTDLPDNGEELHELGQNLTDAIYKVNSTQYKVGSSANILYTDSGTSRDWAYAVANIKLAYTIEIKGFADSLFNRRRGGRFDIPPEDILSVVSEMFEGIKMLHSYVEPKHITSENHYDVLMKKMRRIFFFTT</sequence>
<reference evidence="16 17" key="1">
    <citation type="journal article" date="2024" name="Insects">
        <title>An Improved Chromosome-Level Genome Assembly of the Firefly Pyrocoelia pectoralis.</title>
        <authorList>
            <person name="Fu X."/>
            <person name="Meyer-Rochow V.B."/>
            <person name="Ballantyne L."/>
            <person name="Zhu X."/>
        </authorList>
    </citation>
    <scope>NUCLEOTIDE SEQUENCE [LARGE SCALE GENOMIC DNA]</scope>
    <source>
        <strain evidence="16">XCY_ONT2</strain>
    </source>
</reference>
<dbReference type="GO" id="GO:0008270">
    <property type="term" value="F:zinc ion binding"/>
    <property type="evidence" value="ECO:0007669"/>
    <property type="project" value="InterPro"/>
</dbReference>
<dbReference type="EMBL" id="JAVRBK010000006">
    <property type="protein sequence ID" value="KAK5642001.1"/>
    <property type="molecule type" value="Genomic_DNA"/>
</dbReference>
<keyword evidence="17" id="KW-1185">Reference proteome</keyword>
<evidence type="ECO:0000256" key="5">
    <source>
        <dbReference type="ARBA" id="ARBA00022645"/>
    </source>
</evidence>
<dbReference type="CDD" id="cd03860">
    <property type="entry name" value="M14_CP_A-B_like"/>
    <property type="match status" value="1"/>
</dbReference>
<evidence type="ECO:0000256" key="14">
    <source>
        <dbReference type="SAM" id="SignalP"/>
    </source>
</evidence>
<evidence type="ECO:0000256" key="13">
    <source>
        <dbReference type="PROSITE-ProRule" id="PRU01379"/>
    </source>
</evidence>
<dbReference type="GO" id="GO:0004181">
    <property type="term" value="F:metallocarboxypeptidase activity"/>
    <property type="evidence" value="ECO:0007669"/>
    <property type="project" value="InterPro"/>
</dbReference>
<dbReference type="PROSITE" id="PS52035">
    <property type="entry name" value="PEPTIDASE_M14"/>
    <property type="match status" value="1"/>
</dbReference>
<comment type="caution">
    <text evidence="16">The sequence shown here is derived from an EMBL/GenBank/DDBJ whole genome shotgun (WGS) entry which is preliminary data.</text>
</comment>
<keyword evidence="7" id="KW-0479">Metal-binding</keyword>
<dbReference type="SUPFAM" id="SSF53187">
    <property type="entry name" value="Zn-dependent exopeptidases"/>
    <property type="match status" value="1"/>
</dbReference>
<dbReference type="PROSITE" id="PS00132">
    <property type="entry name" value="CARBOXYPEPT_ZN_1"/>
    <property type="match status" value="1"/>
</dbReference>
<dbReference type="PANTHER" id="PTHR11705:SF140">
    <property type="entry name" value="FI02848P-RELATED"/>
    <property type="match status" value="1"/>
</dbReference>
<dbReference type="InterPro" id="IPR000834">
    <property type="entry name" value="Peptidase_M14"/>
</dbReference>
<proteinExistence type="inferred from homology"/>
<dbReference type="Gene3D" id="3.40.630.10">
    <property type="entry name" value="Zn peptidases"/>
    <property type="match status" value="1"/>
</dbReference>
<dbReference type="FunFam" id="3.40.630.10:FF:000040">
    <property type="entry name" value="zinc carboxypeptidase"/>
    <property type="match status" value="1"/>
</dbReference>
<accession>A0AAN7VBH0</accession>
<dbReference type="AlphaFoldDB" id="A0AAN7VBH0"/>
<feature type="active site" description="Proton donor/acceptor" evidence="13">
    <location>
        <position position="290"/>
    </location>
</feature>
<dbReference type="PRINTS" id="PR00765">
    <property type="entry name" value="CRBOXYPTASEA"/>
</dbReference>
<evidence type="ECO:0000256" key="7">
    <source>
        <dbReference type="ARBA" id="ARBA00022723"/>
    </source>
</evidence>
<evidence type="ECO:0000256" key="10">
    <source>
        <dbReference type="ARBA" id="ARBA00023049"/>
    </source>
</evidence>
<dbReference type="SMART" id="SM00631">
    <property type="entry name" value="Zn_pept"/>
    <property type="match status" value="1"/>
</dbReference>
<evidence type="ECO:0000256" key="3">
    <source>
        <dbReference type="ARBA" id="ARBA00005988"/>
    </source>
</evidence>
<evidence type="ECO:0000256" key="2">
    <source>
        <dbReference type="ARBA" id="ARBA00004613"/>
    </source>
</evidence>
<evidence type="ECO:0000256" key="4">
    <source>
        <dbReference type="ARBA" id="ARBA00022525"/>
    </source>
</evidence>
<dbReference type="Pfam" id="PF00246">
    <property type="entry name" value="Peptidase_M14"/>
    <property type="match status" value="1"/>
</dbReference>
<evidence type="ECO:0000256" key="1">
    <source>
        <dbReference type="ARBA" id="ARBA00001947"/>
    </source>
</evidence>
<keyword evidence="6" id="KW-0645">Protease</keyword>
<evidence type="ECO:0000256" key="9">
    <source>
        <dbReference type="ARBA" id="ARBA00022833"/>
    </source>
</evidence>